<dbReference type="PANTHER" id="PTHR15032:SF27">
    <property type="entry name" value="N-ACYL-PHOSPHATIDYLETHANOLAMINE-HYDROLYZING PHOSPHOLIPASE D"/>
    <property type="match status" value="1"/>
</dbReference>
<dbReference type="GO" id="GO:0070292">
    <property type="term" value="P:N-acylphosphatidylethanolamine metabolic process"/>
    <property type="evidence" value="ECO:0007669"/>
    <property type="project" value="TreeGrafter"/>
</dbReference>
<evidence type="ECO:0000313" key="3">
    <source>
        <dbReference type="EMBL" id="KAK4150625.1"/>
    </source>
</evidence>
<dbReference type="GO" id="GO:0005737">
    <property type="term" value="C:cytoplasm"/>
    <property type="evidence" value="ECO:0007669"/>
    <property type="project" value="TreeGrafter"/>
</dbReference>
<dbReference type="EMBL" id="MU857059">
    <property type="protein sequence ID" value="KAK4150625.1"/>
    <property type="molecule type" value="Genomic_DNA"/>
</dbReference>
<accession>A0AAN6VG20</accession>
<name>A0AAN6VG20_9PEZI</name>
<feature type="region of interest" description="Disordered" evidence="1">
    <location>
        <begin position="333"/>
        <end position="371"/>
    </location>
</feature>
<reference evidence="3" key="2">
    <citation type="submission" date="2023-05" db="EMBL/GenBank/DDBJ databases">
        <authorList>
            <consortium name="Lawrence Berkeley National Laboratory"/>
            <person name="Steindorff A."/>
            <person name="Hensen N."/>
            <person name="Bonometti L."/>
            <person name="Westerberg I."/>
            <person name="Brannstrom I.O."/>
            <person name="Guillou S."/>
            <person name="Cros-Aarteil S."/>
            <person name="Calhoun S."/>
            <person name="Haridas S."/>
            <person name="Kuo A."/>
            <person name="Mondo S."/>
            <person name="Pangilinan J."/>
            <person name="Riley R."/>
            <person name="Labutti K."/>
            <person name="Andreopoulos B."/>
            <person name="Lipzen A."/>
            <person name="Chen C."/>
            <person name="Yanf M."/>
            <person name="Daum C."/>
            <person name="Ng V."/>
            <person name="Clum A."/>
            <person name="Ohm R."/>
            <person name="Martin F."/>
            <person name="Silar P."/>
            <person name="Natvig D."/>
            <person name="Lalanne C."/>
            <person name="Gautier V."/>
            <person name="Ament-Velasquez S.L."/>
            <person name="Kruys A."/>
            <person name="Hutchinson M.I."/>
            <person name="Powell A.J."/>
            <person name="Barry K."/>
            <person name="Miller A.N."/>
            <person name="Grigoriev I.V."/>
            <person name="Debuchy R."/>
            <person name="Gladieux P."/>
            <person name="Thoren M.H."/>
            <person name="Johannesson H."/>
        </authorList>
    </citation>
    <scope>NUCLEOTIDE SEQUENCE</scope>
    <source>
        <strain evidence="3">CBS 538.74</strain>
    </source>
</reference>
<reference evidence="3" key="1">
    <citation type="journal article" date="2023" name="Mol. Phylogenet. Evol.">
        <title>Genome-scale phylogeny and comparative genomics of the fungal order Sordariales.</title>
        <authorList>
            <person name="Hensen N."/>
            <person name="Bonometti L."/>
            <person name="Westerberg I."/>
            <person name="Brannstrom I.O."/>
            <person name="Guillou S."/>
            <person name="Cros-Aarteil S."/>
            <person name="Calhoun S."/>
            <person name="Haridas S."/>
            <person name="Kuo A."/>
            <person name="Mondo S."/>
            <person name="Pangilinan J."/>
            <person name="Riley R."/>
            <person name="LaButti K."/>
            <person name="Andreopoulos B."/>
            <person name="Lipzen A."/>
            <person name="Chen C."/>
            <person name="Yan M."/>
            <person name="Daum C."/>
            <person name="Ng V."/>
            <person name="Clum A."/>
            <person name="Steindorff A."/>
            <person name="Ohm R.A."/>
            <person name="Martin F."/>
            <person name="Silar P."/>
            <person name="Natvig D.O."/>
            <person name="Lalanne C."/>
            <person name="Gautier V."/>
            <person name="Ament-Velasquez S.L."/>
            <person name="Kruys A."/>
            <person name="Hutchinson M.I."/>
            <person name="Powell A.J."/>
            <person name="Barry K."/>
            <person name="Miller A.N."/>
            <person name="Grigoriev I.V."/>
            <person name="Debuchy R."/>
            <person name="Gladieux P."/>
            <person name="Hiltunen Thoren M."/>
            <person name="Johannesson H."/>
        </authorList>
    </citation>
    <scope>NUCLEOTIDE SEQUENCE</scope>
    <source>
        <strain evidence="3">CBS 538.74</strain>
    </source>
</reference>
<dbReference type="Gene3D" id="3.60.15.10">
    <property type="entry name" value="Ribonuclease Z/Hydroxyacylglutathione hydrolase-like"/>
    <property type="match status" value="1"/>
</dbReference>
<protein>
    <recommendedName>
        <fullName evidence="2">Metallo-beta-lactamase domain-containing protein</fullName>
    </recommendedName>
</protein>
<organism evidence="3 4">
    <name type="scientific">Chaetomidium leptoderma</name>
    <dbReference type="NCBI Taxonomy" id="669021"/>
    <lineage>
        <taxon>Eukaryota</taxon>
        <taxon>Fungi</taxon>
        <taxon>Dikarya</taxon>
        <taxon>Ascomycota</taxon>
        <taxon>Pezizomycotina</taxon>
        <taxon>Sordariomycetes</taxon>
        <taxon>Sordariomycetidae</taxon>
        <taxon>Sordariales</taxon>
        <taxon>Chaetomiaceae</taxon>
        <taxon>Chaetomidium</taxon>
    </lineage>
</organism>
<keyword evidence="4" id="KW-1185">Reference proteome</keyword>
<sequence length="389" mass="43236">MLSLGAITKANPNTDDPPEHHAIAANAAQAAPAVWGSYLRSWAPSLARTRPSLKNDQSIGFRNPWPSWHKPTVAELWDSFYWGDDNDGCIELAASHLTDSPAPPKPAPSKLPRFADVDDWPSSLGAKAAQLLRIEDPDFLFPADTKAKVTWLGHAAVLVQLPSLEQQNGQPVRCLFDPIFSMRCAGNESAGPIRSYPPPCKVQDLPPIDTVFISHSHYDHMDSSTITAIWQHSRDSVRFFVPLGHKKWLLEWGISADRIIEMDWWDSVQLNSPNPTSQNAIKIHCTPAQHSSWRSGDDPNATLWSSWYLESLTPNNPPHRVFFAGDTGYQFHPSPHWPPSPNNNFSSPAPHDKDETEENNNPKHPPCPAFAQIRTRIGPPNLLLALGRG</sequence>
<proteinExistence type="predicted"/>
<feature type="region of interest" description="Disordered" evidence="1">
    <location>
        <begin position="1"/>
        <end position="20"/>
    </location>
</feature>
<feature type="domain" description="Metallo-beta-lactamase" evidence="2">
    <location>
        <begin position="173"/>
        <end position="329"/>
    </location>
</feature>
<dbReference type="GO" id="GO:0070290">
    <property type="term" value="F:N-acylphosphatidylethanolamine-specific phospholipase D activity"/>
    <property type="evidence" value="ECO:0007669"/>
    <property type="project" value="TreeGrafter"/>
</dbReference>
<dbReference type="GO" id="GO:0070291">
    <property type="term" value="P:N-acylethanolamine metabolic process"/>
    <property type="evidence" value="ECO:0007669"/>
    <property type="project" value="TreeGrafter"/>
</dbReference>
<comment type="caution">
    <text evidence="3">The sequence shown here is derived from an EMBL/GenBank/DDBJ whole genome shotgun (WGS) entry which is preliminary data.</text>
</comment>
<dbReference type="AlphaFoldDB" id="A0AAN6VG20"/>
<dbReference type="PANTHER" id="PTHR15032">
    <property type="entry name" value="N-ACYL-PHOSPHATIDYLETHANOLAMINE-HYDROLYZING PHOSPHOLIPASE D"/>
    <property type="match status" value="1"/>
</dbReference>
<dbReference type="InterPro" id="IPR036866">
    <property type="entry name" value="RibonucZ/Hydroxyglut_hydro"/>
</dbReference>
<evidence type="ECO:0000256" key="1">
    <source>
        <dbReference type="SAM" id="MobiDB-lite"/>
    </source>
</evidence>
<dbReference type="Pfam" id="PF12706">
    <property type="entry name" value="Lactamase_B_2"/>
    <property type="match status" value="1"/>
</dbReference>
<dbReference type="InterPro" id="IPR001279">
    <property type="entry name" value="Metallo-B-lactamas"/>
</dbReference>
<evidence type="ECO:0000313" key="4">
    <source>
        <dbReference type="Proteomes" id="UP001302745"/>
    </source>
</evidence>
<gene>
    <name evidence="3" type="ORF">C8A00DRAFT_36760</name>
</gene>
<evidence type="ECO:0000259" key="2">
    <source>
        <dbReference type="Pfam" id="PF12706"/>
    </source>
</evidence>
<dbReference type="Proteomes" id="UP001302745">
    <property type="component" value="Unassembled WGS sequence"/>
</dbReference>
<dbReference type="SUPFAM" id="SSF56281">
    <property type="entry name" value="Metallo-hydrolase/oxidoreductase"/>
    <property type="match status" value="1"/>
</dbReference>